<feature type="compositionally biased region" description="Low complexity" evidence="6">
    <location>
        <begin position="644"/>
        <end position="659"/>
    </location>
</feature>
<dbReference type="PROSITE" id="PS00463">
    <property type="entry name" value="ZN2_CY6_FUNGAL_1"/>
    <property type="match status" value="1"/>
</dbReference>
<accession>A0A1L9TM63</accession>
<organism evidence="8 9">
    <name type="scientific">Aspergillus sydowii CBS 593.65</name>
    <dbReference type="NCBI Taxonomy" id="1036612"/>
    <lineage>
        <taxon>Eukaryota</taxon>
        <taxon>Fungi</taxon>
        <taxon>Dikarya</taxon>
        <taxon>Ascomycota</taxon>
        <taxon>Pezizomycotina</taxon>
        <taxon>Eurotiomycetes</taxon>
        <taxon>Eurotiomycetidae</taxon>
        <taxon>Eurotiales</taxon>
        <taxon>Aspergillaceae</taxon>
        <taxon>Aspergillus</taxon>
        <taxon>Aspergillus subgen. Nidulantes</taxon>
    </lineage>
</organism>
<evidence type="ECO:0000256" key="6">
    <source>
        <dbReference type="SAM" id="MobiDB-lite"/>
    </source>
</evidence>
<dbReference type="CDD" id="cd00067">
    <property type="entry name" value="GAL4"/>
    <property type="match status" value="1"/>
</dbReference>
<dbReference type="InterPro" id="IPR001138">
    <property type="entry name" value="Zn2Cys6_DnaBD"/>
</dbReference>
<dbReference type="RefSeq" id="XP_040704320.1">
    <property type="nucleotide sequence ID" value="XM_040840554.1"/>
</dbReference>
<dbReference type="GO" id="GO:0006351">
    <property type="term" value="P:DNA-templated transcription"/>
    <property type="evidence" value="ECO:0007669"/>
    <property type="project" value="InterPro"/>
</dbReference>
<feature type="compositionally biased region" description="Polar residues" evidence="6">
    <location>
        <begin position="190"/>
        <end position="199"/>
    </location>
</feature>
<evidence type="ECO:0000256" key="2">
    <source>
        <dbReference type="ARBA" id="ARBA00023015"/>
    </source>
</evidence>
<evidence type="ECO:0000259" key="7">
    <source>
        <dbReference type="PROSITE" id="PS50048"/>
    </source>
</evidence>
<name>A0A1L9TM63_9EURO</name>
<feature type="region of interest" description="Disordered" evidence="6">
    <location>
        <begin position="167"/>
        <end position="199"/>
    </location>
</feature>
<keyword evidence="5" id="KW-0539">Nucleus</keyword>
<dbReference type="VEuPathDB" id="FungiDB:ASPSYDRAFT_130185"/>
<dbReference type="CDD" id="cd12148">
    <property type="entry name" value="fungal_TF_MHR"/>
    <property type="match status" value="1"/>
</dbReference>
<feature type="domain" description="Zn(2)-C6 fungal-type" evidence="7">
    <location>
        <begin position="27"/>
        <end position="62"/>
    </location>
</feature>
<dbReference type="GO" id="GO:0003677">
    <property type="term" value="F:DNA binding"/>
    <property type="evidence" value="ECO:0007669"/>
    <property type="project" value="UniProtKB-KW"/>
</dbReference>
<dbReference type="InterPro" id="IPR007219">
    <property type="entry name" value="XnlR_reg_dom"/>
</dbReference>
<evidence type="ECO:0000313" key="8">
    <source>
        <dbReference type="EMBL" id="OJJ60514.1"/>
    </source>
</evidence>
<proteinExistence type="predicted"/>
<dbReference type="PANTHER" id="PTHR31644:SF1">
    <property type="entry name" value="ZN(II)2CYS6 TRANSCRIPTION FACTOR (EUROFUNG)"/>
    <property type="match status" value="1"/>
</dbReference>
<evidence type="ECO:0000256" key="1">
    <source>
        <dbReference type="ARBA" id="ARBA00022723"/>
    </source>
</evidence>
<dbReference type="PANTHER" id="PTHR31644">
    <property type="entry name" value="TRANSCRIPTIONAL ACTIVATOR ARO80-RELATED"/>
    <property type="match status" value="1"/>
</dbReference>
<dbReference type="OrthoDB" id="2262349at2759"/>
<dbReference type="GO" id="GO:0000981">
    <property type="term" value="F:DNA-binding transcription factor activity, RNA polymerase II-specific"/>
    <property type="evidence" value="ECO:0007669"/>
    <property type="project" value="InterPro"/>
</dbReference>
<gene>
    <name evidence="8" type="ORF">ASPSYDRAFT_130185</name>
</gene>
<dbReference type="PROSITE" id="PS50048">
    <property type="entry name" value="ZN2_CY6_FUNGAL_2"/>
    <property type="match status" value="1"/>
</dbReference>
<evidence type="ECO:0000256" key="3">
    <source>
        <dbReference type="ARBA" id="ARBA00023125"/>
    </source>
</evidence>
<dbReference type="Gene3D" id="4.10.240.10">
    <property type="entry name" value="Zn(2)-C6 fungal-type DNA-binding domain"/>
    <property type="match status" value="1"/>
</dbReference>
<sequence>MATTTGTDTASPGDSPKTPSFKRVYQACENCRRKKQRCNLGDPASPKPPCHTCRRASLPCVLPKKKRKGRPPKISRDSLASGRRRAAVAISPNPDNSTDGEATSHPAWQASMGSFEPVVETRDGVSSSGGSLDQRTPTSYDQRMASQRLAMFPLRNTSDAIRLLDQAEGGSPRDDRGPNTQDAQQDEQRSTPGETTNVLGSSIFTPPFFLLQEGYIDETRLFRLFSFYVRSVHPVTPLIPYKRMQITPEHILTMAGEEPHFMAAILVVTASLSGDQALHDRLWQRVQSLFAEVAIKGVDASIEVIEGLILLSEYPPNMGHGTGLGDEDRMSWMTVGTAVRLGYLLGLEKLGMQAEDLDEKLAHDRDRGKVAWSYCFLLDRQISIRVGKTFWHRSPGMTLQHLHVDPAEDFPELRDIPGVQEDYAGYLQCLAHITHVLSNAHDLLYPSKSRSAALAKAEHYYKHVDEFTETLSAFRSRWQKKTWRTYPINECVWITFHHLRLYIYSFSLQAYMQRASGGNDTHRPLNYFPNGLMGCSDARFIIEAINAAADVLRLAIGRLHPSKALSYLPLRFFLYFSHAGVFLLKAAVIVPLPASQKRAILRLIRALTKCMATASSDPKHPGVRYSSALDNLLGRIYRDQDLQTPSLTRPSSPRPAASTNVNWSDSMSNNLLDSIGESENSLPALLGNRESSFVAEQPFQGLASDIDALFGLASEESPLNSGGPPLPSEPFASLFGNDDREFWEPFTSGVMDWNMV</sequence>
<dbReference type="Pfam" id="PF00172">
    <property type="entry name" value="Zn_clus"/>
    <property type="match status" value="1"/>
</dbReference>
<dbReference type="STRING" id="1036612.A0A1L9TM63"/>
<protein>
    <recommendedName>
        <fullName evidence="7">Zn(2)-C6 fungal-type domain-containing protein</fullName>
    </recommendedName>
</protein>
<feature type="compositionally biased region" description="Polar residues" evidence="6">
    <location>
        <begin position="1"/>
        <end position="12"/>
    </location>
</feature>
<feature type="compositionally biased region" description="Polar residues" evidence="6">
    <location>
        <begin position="124"/>
        <end position="140"/>
    </location>
</feature>
<dbReference type="SMART" id="SM00906">
    <property type="entry name" value="Fungal_trans"/>
    <property type="match status" value="1"/>
</dbReference>
<dbReference type="GO" id="GO:0008270">
    <property type="term" value="F:zinc ion binding"/>
    <property type="evidence" value="ECO:0007669"/>
    <property type="project" value="InterPro"/>
</dbReference>
<keyword evidence="3" id="KW-0238">DNA-binding</keyword>
<dbReference type="InterPro" id="IPR036864">
    <property type="entry name" value="Zn2-C6_fun-type_DNA-bd_sf"/>
</dbReference>
<dbReference type="Proteomes" id="UP000184356">
    <property type="component" value="Unassembled WGS sequence"/>
</dbReference>
<keyword evidence="4" id="KW-0804">Transcription</keyword>
<keyword evidence="1" id="KW-0479">Metal-binding</keyword>
<keyword evidence="9" id="KW-1185">Reference proteome</keyword>
<evidence type="ECO:0000256" key="5">
    <source>
        <dbReference type="ARBA" id="ARBA00023242"/>
    </source>
</evidence>
<feature type="region of interest" description="Disordered" evidence="6">
    <location>
        <begin position="36"/>
        <end position="106"/>
    </location>
</feature>
<keyword evidence="2" id="KW-0805">Transcription regulation</keyword>
<feature type="region of interest" description="Disordered" evidence="6">
    <location>
        <begin position="643"/>
        <end position="665"/>
    </location>
</feature>
<dbReference type="AlphaFoldDB" id="A0A1L9TM63"/>
<dbReference type="SMART" id="SM00066">
    <property type="entry name" value="GAL4"/>
    <property type="match status" value="1"/>
</dbReference>
<feature type="region of interest" description="Disordered" evidence="6">
    <location>
        <begin position="1"/>
        <end position="21"/>
    </location>
</feature>
<dbReference type="GO" id="GO:0005634">
    <property type="term" value="C:nucleus"/>
    <property type="evidence" value="ECO:0007669"/>
    <property type="project" value="TreeGrafter"/>
</dbReference>
<evidence type="ECO:0000313" key="9">
    <source>
        <dbReference type="Proteomes" id="UP000184356"/>
    </source>
</evidence>
<dbReference type="SUPFAM" id="SSF57701">
    <property type="entry name" value="Zn2/Cys6 DNA-binding domain"/>
    <property type="match status" value="1"/>
</dbReference>
<dbReference type="Pfam" id="PF04082">
    <property type="entry name" value="Fungal_trans"/>
    <property type="match status" value="1"/>
</dbReference>
<reference evidence="9" key="1">
    <citation type="journal article" date="2017" name="Genome Biol.">
        <title>Comparative genomics reveals high biological diversity and specific adaptations in the industrially and medically important fungal genus Aspergillus.</title>
        <authorList>
            <person name="de Vries R.P."/>
            <person name="Riley R."/>
            <person name="Wiebenga A."/>
            <person name="Aguilar-Osorio G."/>
            <person name="Amillis S."/>
            <person name="Uchima C.A."/>
            <person name="Anderluh G."/>
            <person name="Asadollahi M."/>
            <person name="Askin M."/>
            <person name="Barry K."/>
            <person name="Battaglia E."/>
            <person name="Bayram O."/>
            <person name="Benocci T."/>
            <person name="Braus-Stromeyer S.A."/>
            <person name="Caldana C."/>
            <person name="Canovas D."/>
            <person name="Cerqueira G.C."/>
            <person name="Chen F."/>
            <person name="Chen W."/>
            <person name="Choi C."/>
            <person name="Clum A."/>
            <person name="Dos Santos R.A."/>
            <person name="Damasio A.R."/>
            <person name="Diallinas G."/>
            <person name="Emri T."/>
            <person name="Fekete E."/>
            <person name="Flipphi M."/>
            <person name="Freyberg S."/>
            <person name="Gallo A."/>
            <person name="Gournas C."/>
            <person name="Habgood R."/>
            <person name="Hainaut M."/>
            <person name="Harispe M.L."/>
            <person name="Henrissat B."/>
            <person name="Hilden K.S."/>
            <person name="Hope R."/>
            <person name="Hossain A."/>
            <person name="Karabika E."/>
            <person name="Karaffa L."/>
            <person name="Karanyi Z."/>
            <person name="Krasevec N."/>
            <person name="Kuo A."/>
            <person name="Kusch H."/>
            <person name="LaButti K."/>
            <person name="Lagendijk E.L."/>
            <person name="Lapidus A."/>
            <person name="Levasseur A."/>
            <person name="Lindquist E."/>
            <person name="Lipzen A."/>
            <person name="Logrieco A.F."/>
            <person name="MacCabe A."/>
            <person name="Maekelae M.R."/>
            <person name="Malavazi I."/>
            <person name="Melin P."/>
            <person name="Meyer V."/>
            <person name="Mielnichuk N."/>
            <person name="Miskei M."/>
            <person name="Molnar A.P."/>
            <person name="Mule G."/>
            <person name="Ngan C.Y."/>
            <person name="Orejas M."/>
            <person name="Orosz E."/>
            <person name="Ouedraogo J.P."/>
            <person name="Overkamp K.M."/>
            <person name="Park H.-S."/>
            <person name="Perrone G."/>
            <person name="Piumi F."/>
            <person name="Punt P.J."/>
            <person name="Ram A.F."/>
            <person name="Ramon A."/>
            <person name="Rauscher S."/>
            <person name="Record E."/>
            <person name="Riano-Pachon D.M."/>
            <person name="Robert V."/>
            <person name="Roehrig J."/>
            <person name="Ruller R."/>
            <person name="Salamov A."/>
            <person name="Salih N.S."/>
            <person name="Samson R.A."/>
            <person name="Sandor E."/>
            <person name="Sanguinetti M."/>
            <person name="Schuetze T."/>
            <person name="Sepcic K."/>
            <person name="Shelest E."/>
            <person name="Sherlock G."/>
            <person name="Sophianopoulou V."/>
            <person name="Squina F.M."/>
            <person name="Sun H."/>
            <person name="Susca A."/>
            <person name="Todd R.B."/>
            <person name="Tsang A."/>
            <person name="Unkles S.E."/>
            <person name="van de Wiele N."/>
            <person name="van Rossen-Uffink D."/>
            <person name="Oliveira J.V."/>
            <person name="Vesth T.C."/>
            <person name="Visser J."/>
            <person name="Yu J.-H."/>
            <person name="Zhou M."/>
            <person name="Andersen M.R."/>
            <person name="Archer D.B."/>
            <person name="Baker S.E."/>
            <person name="Benoit I."/>
            <person name="Brakhage A.A."/>
            <person name="Braus G.H."/>
            <person name="Fischer R."/>
            <person name="Frisvad J.C."/>
            <person name="Goldman G.H."/>
            <person name="Houbraken J."/>
            <person name="Oakley B."/>
            <person name="Pocsi I."/>
            <person name="Scazzocchio C."/>
            <person name="Seiboth B."/>
            <person name="vanKuyk P.A."/>
            <person name="Wortman J."/>
            <person name="Dyer P.S."/>
            <person name="Grigoriev I.V."/>
        </authorList>
    </citation>
    <scope>NUCLEOTIDE SEQUENCE [LARGE SCALE GENOMIC DNA]</scope>
    <source>
        <strain evidence="9">CBS 593.65</strain>
    </source>
</reference>
<feature type="region of interest" description="Disordered" evidence="6">
    <location>
        <begin position="120"/>
        <end position="140"/>
    </location>
</feature>
<dbReference type="GeneID" id="63756627"/>
<dbReference type="InterPro" id="IPR052780">
    <property type="entry name" value="AAA_Catabolism_Regulators"/>
</dbReference>
<evidence type="ECO:0000256" key="4">
    <source>
        <dbReference type="ARBA" id="ARBA00023163"/>
    </source>
</evidence>
<feature type="compositionally biased region" description="Basic residues" evidence="6">
    <location>
        <begin position="63"/>
        <end position="73"/>
    </location>
</feature>
<dbReference type="EMBL" id="KV878584">
    <property type="protein sequence ID" value="OJJ60514.1"/>
    <property type="molecule type" value="Genomic_DNA"/>
</dbReference>